<organism evidence="3 4">
    <name type="scientific">Glaciecola petra</name>
    <dbReference type="NCBI Taxonomy" id="3075602"/>
    <lineage>
        <taxon>Bacteria</taxon>
        <taxon>Pseudomonadati</taxon>
        <taxon>Pseudomonadota</taxon>
        <taxon>Gammaproteobacteria</taxon>
        <taxon>Alteromonadales</taxon>
        <taxon>Alteromonadaceae</taxon>
        <taxon>Glaciecola</taxon>
    </lineage>
</organism>
<dbReference type="InterPro" id="IPR050266">
    <property type="entry name" value="AB_hydrolase_sf"/>
</dbReference>
<dbReference type="PANTHER" id="PTHR43798:SF31">
    <property type="entry name" value="AB HYDROLASE SUPERFAMILY PROTEIN YCLE"/>
    <property type="match status" value="1"/>
</dbReference>
<dbReference type="Proteomes" id="UP001253545">
    <property type="component" value="Unassembled WGS sequence"/>
</dbReference>
<gene>
    <name evidence="3" type="ORF">RM552_04930</name>
</gene>
<accession>A0ABU2ZNH7</accession>
<sequence length="268" mass="30678">MSSSQVLHFAHANGFPAESYNKLFKQLTPRYKVIAKDKFTHNNAYPLNDNWESTVDELVDYTEHHLTKGEKAIAVGHSFGAVISYKAVCKRPDLFSQLIMLEPPLITGITRLLFKIAKRTRFINNITPAGITQIRKQKWYADQDLFDYFSKKALFKHFDPECITDYISAATQQNGAYKVLTFEVQNEADIFRTIPHNLPSYYQSLKVPSTLVSAEYTNVCVPYLRKPFLRHNNNMKHIEFASAGHMFPLEKPIEVASLIENIALSQVT</sequence>
<evidence type="ECO:0000259" key="2">
    <source>
        <dbReference type="Pfam" id="PF12697"/>
    </source>
</evidence>
<proteinExistence type="predicted"/>
<evidence type="ECO:0000313" key="4">
    <source>
        <dbReference type="Proteomes" id="UP001253545"/>
    </source>
</evidence>
<keyword evidence="1 3" id="KW-0378">Hydrolase</keyword>
<dbReference type="RefSeq" id="WP_311367664.1">
    <property type="nucleotide sequence ID" value="NZ_JAVRHX010000001.1"/>
</dbReference>
<reference evidence="3 4" key="1">
    <citation type="submission" date="2023-09" db="EMBL/GenBank/DDBJ databases">
        <authorList>
            <person name="Rey-Velasco X."/>
        </authorList>
    </citation>
    <scope>NUCLEOTIDE SEQUENCE [LARGE SCALE GENOMIC DNA]</scope>
    <source>
        <strain evidence="3 4">P117</strain>
    </source>
</reference>
<comment type="caution">
    <text evidence="3">The sequence shown here is derived from an EMBL/GenBank/DDBJ whole genome shotgun (WGS) entry which is preliminary data.</text>
</comment>
<feature type="domain" description="AB hydrolase-1" evidence="2">
    <location>
        <begin position="9"/>
        <end position="257"/>
    </location>
</feature>
<dbReference type="PANTHER" id="PTHR43798">
    <property type="entry name" value="MONOACYLGLYCEROL LIPASE"/>
    <property type="match status" value="1"/>
</dbReference>
<dbReference type="Gene3D" id="3.40.50.1820">
    <property type="entry name" value="alpha/beta hydrolase"/>
    <property type="match status" value="1"/>
</dbReference>
<protein>
    <submittedName>
        <fullName evidence="3">Alpha/beta hydrolase</fullName>
    </submittedName>
</protein>
<keyword evidence="4" id="KW-1185">Reference proteome</keyword>
<dbReference type="InterPro" id="IPR029058">
    <property type="entry name" value="AB_hydrolase_fold"/>
</dbReference>
<evidence type="ECO:0000313" key="3">
    <source>
        <dbReference type="EMBL" id="MDT0594182.1"/>
    </source>
</evidence>
<dbReference type="Pfam" id="PF12697">
    <property type="entry name" value="Abhydrolase_6"/>
    <property type="match status" value="1"/>
</dbReference>
<dbReference type="InterPro" id="IPR000073">
    <property type="entry name" value="AB_hydrolase_1"/>
</dbReference>
<evidence type="ECO:0000256" key="1">
    <source>
        <dbReference type="ARBA" id="ARBA00022801"/>
    </source>
</evidence>
<dbReference type="GO" id="GO:0016787">
    <property type="term" value="F:hydrolase activity"/>
    <property type="evidence" value="ECO:0007669"/>
    <property type="project" value="UniProtKB-KW"/>
</dbReference>
<dbReference type="EMBL" id="JAVRHX010000001">
    <property type="protein sequence ID" value="MDT0594182.1"/>
    <property type="molecule type" value="Genomic_DNA"/>
</dbReference>
<name>A0ABU2ZNH7_9ALTE</name>
<dbReference type="SUPFAM" id="SSF53474">
    <property type="entry name" value="alpha/beta-Hydrolases"/>
    <property type="match status" value="1"/>
</dbReference>